<dbReference type="InterPro" id="IPR050738">
    <property type="entry name" value="Sulfatase"/>
</dbReference>
<dbReference type="AlphaFoldDB" id="A0A841DPZ4"/>
<dbReference type="CDD" id="cd16148">
    <property type="entry name" value="sulfatase_like"/>
    <property type="match status" value="1"/>
</dbReference>
<dbReference type="PANTHER" id="PTHR42693:SF33">
    <property type="entry name" value="ARYLSULFATASE"/>
    <property type="match status" value="1"/>
</dbReference>
<organism evidence="3 4">
    <name type="scientific">Kribbella solani</name>
    <dbReference type="NCBI Taxonomy" id="236067"/>
    <lineage>
        <taxon>Bacteria</taxon>
        <taxon>Bacillati</taxon>
        <taxon>Actinomycetota</taxon>
        <taxon>Actinomycetes</taxon>
        <taxon>Propionibacteriales</taxon>
        <taxon>Kribbellaceae</taxon>
        <taxon>Kribbella</taxon>
    </lineage>
</organism>
<evidence type="ECO:0000256" key="1">
    <source>
        <dbReference type="ARBA" id="ARBA00008779"/>
    </source>
</evidence>
<dbReference type="Proteomes" id="UP000558997">
    <property type="component" value="Unassembled WGS sequence"/>
</dbReference>
<dbReference type="SUPFAM" id="SSF53649">
    <property type="entry name" value="Alkaline phosphatase-like"/>
    <property type="match status" value="1"/>
</dbReference>
<keyword evidence="4" id="KW-1185">Reference proteome</keyword>
<dbReference type="InterPro" id="IPR017850">
    <property type="entry name" value="Alkaline_phosphatase_core_sf"/>
</dbReference>
<dbReference type="InterPro" id="IPR000917">
    <property type="entry name" value="Sulfatase_N"/>
</dbReference>
<comment type="similarity">
    <text evidence="1">Belongs to the sulfatase family.</text>
</comment>
<name>A0A841DPZ4_9ACTN</name>
<dbReference type="Gene3D" id="3.40.720.10">
    <property type="entry name" value="Alkaline Phosphatase, subunit A"/>
    <property type="match status" value="1"/>
</dbReference>
<protein>
    <submittedName>
        <fullName evidence="3">Arylsulfatase A-like enzyme</fullName>
    </submittedName>
</protein>
<dbReference type="EMBL" id="JACHNF010000001">
    <property type="protein sequence ID" value="MBB5977508.1"/>
    <property type="molecule type" value="Genomic_DNA"/>
</dbReference>
<dbReference type="GO" id="GO:0004065">
    <property type="term" value="F:arylsulfatase activity"/>
    <property type="evidence" value="ECO:0007669"/>
    <property type="project" value="TreeGrafter"/>
</dbReference>
<comment type="caution">
    <text evidence="3">The sequence shown here is derived from an EMBL/GenBank/DDBJ whole genome shotgun (WGS) entry which is preliminary data.</text>
</comment>
<dbReference type="Pfam" id="PF00884">
    <property type="entry name" value="Sulfatase"/>
    <property type="match status" value="1"/>
</dbReference>
<feature type="domain" description="Sulfatase N-terminal" evidence="2">
    <location>
        <begin position="5"/>
        <end position="331"/>
    </location>
</feature>
<proteinExistence type="inferred from homology"/>
<dbReference type="PANTHER" id="PTHR42693">
    <property type="entry name" value="ARYLSULFATASE FAMILY MEMBER"/>
    <property type="match status" value="1"/>
</dbReference>
<sequence length="587" mass="66821">MKRAVMVMYDSLNRRMLPPYGASEVHAPNFSRLAEHTVLFENCYAGSMPCMPARRELHTGRYNFLHRSWGPLEPYDDSMPELLRTSGVHTHLATDHQHYWEDGGATYHNRYSTYEFFRGQEGDRWKGQVRDPEVPATLNGTSFLSRQDWVNRQYLQDEAQHSQTRTFDAGIEFIETNRAEDGWFVQIETFDPHEPFFSYQEYRQLAGVDTDAPVFDWPSYRRVIESPDEVERARGEYLALLAMCDRSLGRVLDLFDEHQLWDDTMLIVCTDHGFLLGERGWWGKSVQPWFDETIHTPLFVWDPRQRRSGERTEELVQTIDLAPTLLDYFGVGVPDDMQGQPVLAGGSREAALFGAHGGHVNVTDGRYVYMRACADQSNGPLYNYTLMPTHMRARFTPAELRDAELVDGFTFTKGVPVLRVAGPPVGNPWWHGTLLFDLQTDPQQQSPLRDDELELRLCTLLVDQMRANDAPPEQYERLGLPADGPVLSEHLLIGQQWEQVQRALQPSVRRSELAADSPLRTLTLSDVLDRYPAILPTHIVAGLTGMRRLIPSAPLLDIFASHPGMTADMMLEIDAALTAELVTGEVS</sequence>
<evidence type="ECO:0000313" key="4">
    <source>
        <dbReference type="Proteomes" id="UP000558997"/>
    </source>
</evidence>
<evidence type="ECO:0000313" key="3">
    <source>
        <dbReference type="EMBL" id="MBB5977508.1"/>
    </source>
</evidence>
<reference evidence="3 4" key="1">
    <citation type="submission" date="2020-08" db="EMBL/GenBank/DDBJ databases">
        <title>Sequencing the genomes of 1000 actinobacteria strains.</title>
        <authorList>
            <person name="Klenk H.-P."/>
        </authorList>
    </citation>
    <scope>NUCLEOTIDE SEQUENCE [LARGE SCALE GENOMIC DNA]</scope>
    <source>
        <strain evidence="3 4">DSM 17294</strain>
    </source>
</reference>
<evidence type="ECO:0000259" key="2">
    <source>
        <dbReference type="Pfam" id="PF00884"/>
    </source>
</evidence>
<dbReference type="RefSeq" id="WP_184831497.1">
    <property type="nucleotide sequence ID" value="NZ_BAAAVN010000010.1"/>
</dbReference>
<accession>A0A841DPZ4</accession>
<gene>
    <name evidence="3" type="ORF">HDA44_000849</name>
</gene>